<dbReference type="STRING" id="1304284.L21TH_1163"/>
<dbReference type="RefSeq" id="WP_006311590.1">
    <property type="nucleotide sequence ID" value="NZ_ARZA01000117.1"/>
</dbReference>
<dbReference type="SUPFAM" id="SSF51011">
    <property type="entry name" value="Glycosyl hydrolase domain"/>
    <property type="match status" value="1"/>
</dbReference>
<dbReference type="GO" id="GO:0030246">
    <property type="term" value="F:carbohydrate binding"/>
    <property type="evidence" value="ECO:0007669"/>
    <property type="project" value="InterPro"/>
</dbReference>
<reference evidence="9 10" key="1">
    <citation type="journal article" date="2015" name="Geomicrobiol. J.">
        <title>Caldisalinibacter kiritimatiensis gen. nov., sp. nov., a moderately thermohalophilic thiosulfate-reducing bacterium from a hypersaline microbial mat.</title>
        <authorList>
            <person name="Ben Hania W."/>
            <person name="Joseph M."/>
            <person name="Fiebig A."/>
            <person name="Bunk B."/>
            <person name="Klenk H.-P."/>
            <person name="Fardeau M.-L."/>
            <person name="Spring S."/>
        </authorList>
    </citation>
    <scope>NUCLEOTIDE SEQUENCE [LARGE SCALE GENOMIC DNA]</scope>
    <source>
        <strain evidence="9 10">L21-TH-D2</strain>
    </source>
</reference>
<dbReference type="EMBL" id="ARZA01000117">
    <property type="protein sequence ID" value="EOD00792.1"/>
    <property type="molecule type" value="Genomic_DNA"/>
</dbReference>
<dbReference type="PROSITE" id="PS00129">
    <property type="entry name" value="GLYCOSYL_HYDROL_F31_1"/>
    <property type="match status" value="1"/>
</dbReference>
<dbReference type="InterPro" id="IPR030458">
    <property type="entry name" value="Glyco_hydro_31_AS"/>
</dbReference>
<dbReference type="Gene3D" id="2.60.40.1180">
    <property type="entry name" value="Golgi alpha-mannosidase II"/>
    <property type="match status" value="2"/>
</dbReference>
<comment type="caution">
    <text evidence="9">The sequence shown here is derived from an EMBL/GenBank/DDBJ whole genome shotgun (WGS) entry which is preliminary data.</text>
</comment>
<dbReference type="InterPro" id="IPR033403">
    <property type="entry name" value="DUF5110"/>
</dbReference>
<dbReference type="Pfam" id="PF13802">
    <property type="entry name" value="Gal_mutarotas_2"/>
    <property type="match status" value="1"/>
</dbReference>
<gene>
    <name evidence="9" type="ORF">L21TH_1163</name>
</gene>
<dbReference type="OrthoDB" id="176168at2"/>
<dbReference type="SUPFAM" id="SSF51445">
    <property type="entry name" value="(Trans)glycosidases"/>
    <property type="match status" value="1"/>
</dbReference>
<comment type="similarity">
    <text evidence="1 4">Belongs to the glycosyl hydrolase 31 family.</text>
</comment>
<dbReference type="Pfam" id="PF21365">
    <property type="entry name" value="Glyco_hydro_31_3rd"/>
    <property type="match status" value="1"/>
</dbReference>
<dbReference type="GO" id="GO:0005975">
    <property type="term" value="P:carbohydrate metabolic process"/>
    <property type="evidence" value="ECO:0007669"/>
    <property type="project" value="InterPro"/>
</dbReference>
<dbReference type="GO" id="GO:0004558">
    <property type="term" value="F:alpha-1,4-glucosidase activity"/>
    <property type="evidence" value="ECO:0007669"/>
    <property type="project" value="UniProtKB-EC"/>
</dbReference>
<evidence type="ECO:0000259" key="6">
    <source>
        <dbReference type="Pfam" id="PF13802"/>
    </source>
</evidence>
<dbReference type="eggNOG" id="COG1501">
    <property type="taxonomic scope" value="Bacteria"/>
</dbReference>
<dbReference type="InterPro" id="IPR048395">
    <property type="entry name" value="Glyco_hydro_31_C"/>
</dbReference>
<sequence>MIRKTTYGYTVEKKDLYLDIAFYADNIVRFAYSTEEKLPDSTLAVIAKPQKTEVELEANVIKTNQLKIVIDEDTLKVSIYDLEGNLLSRDKAISTDKPKVEKQLIWENGFYGVGEKYAWLNKKGTETANWNTDVLGVAPLHNPRLKEYHTSIPFYIGLDNEKAYGIYFDNSHRTYFDFGKTKDDVVSFSAEGGNLDYYFIYDKKVSEVVKGYSLLTGTMPLPRKDFLGYQQCRWSYENREQLMEVATRMRKEGIPCDVLYLDIDYMVDYKVFTVDSEKFNEFREMLKRLKGMGYKVVVIIDPGVKVEEGYSVYEDGKARDYYVKDAEGKDYVGEVWPGDAVFPDFLRKEVREWWAELHKDLLEDGVEGIWNDMNEPSDFSTETKTIPEDCVHKTDDGEEKLHSEIHNMYGTLEAIGTYEGLRKLQPNKRPFLLTRAAFAGCQRYAALWTGDNSSIWEHLESSMPMFMNLGLSGYTFIGADVGGFDGDSNGELLARWTQLGAFTPLFRNHSAQGTINQEPWCFGEETLEITKKYIKLRYEFITYLYNLMRHSSLTGEPVMRPLFYHYQNDEKTHNINDQFLYGENIMVCPIVRPGADRRMIYIPEGEWYDYWTGEKIEGGQYIIKEAPIDILPIYVKAGAILPKDEVVEFVGQEEKTLHIHFYAGANGEYDLYLDDGMSFEYEDGVYSLVKFTMEDNKEKLVIKSEVNKDNYKIPALKLHIHGVDNKANVTLNGENLEVNEDFTVDVDKAEFELVVER</sequence>
<evidence type="ECO:0000313" key="10">
    <source>
        <dbReference type="Proteomes" id="UP000013378"/>
    </source>
</evidence>
<dbReference type="Pfam" id="PF01055">
    <property type="entry name" value="Glyco_hydro_31_2nd"/>
    <property type="match status" value="1"/>
</dbReference>
<accession>R1AVW3</accession>
<dbReference type="InterPro" id="IPR000322">
    <property type="entry name" value="Glyco_hydro_31_TIM"/>
</dbReference>
<dbReference type="PANTHER" id="PTHR22762">
    <property type="entry name" value="ALPHA-GLUCOSIDASE"/>
    <property type="match status" value="1"/>
</dbReference>
<dbReference type="InterPro" id="IPR017853">
    <property type="entry name" value="GH"/>
</dbReference>
<dbReference type="Gene3D" id="2.60.40.1760">
    <property type="entry name" value="glycosyl hydrolase (family 31)"/>
    <property type="match status" value="1"/>
</dbReference>
<dbReference type="AlphaFoldDB" id="R1AVW3"/>
<dbReference type="CDD" id="cd06604">
    <property type="entry name" value="GH31_glucosidase_II_MalA"/>
    <property type="match status" value="1"/>
</dbReference>
<evidence type="ECO:0000259" key="5">
    <source>
        <dbReference type="Pfam" id="PF01055"/>
    </source>
</evidence>
<protein>
    <submittedName>
        <fullName evidence="9">Alpha-glucosidase</fullName>
        <ecNumber evidence="9">3.2.1.20</ecNumber>
    </submittedName>
</protein>
<feature type="domain" description="Glycoside hydrolase family 31 N-terminal" evidence="6">
    <location>
        <begin position="18"/>
        <end position="177"/>
    </location>
</feature>
<dbReference type="Gene3D" id="3.20.20.80">
    <property type="entry name" value="Glycosidases"/>
    <property type="match status" value="1"/>
</dbReference>
<evidence type="ECO:0000259" key="7">
    <source>
        <dbReference type="Pfam" id="PF17137"/>
    </source>
</evidence>
<dbReference type="Proteomes" id="UP000013378">
    <property type="component" value="Unassembled WGS sequence"/>
</dbReference>
<dbReference type="SUPFAM" id="SSF74650">
    <property type="entry name" value="Galactose mutarotase-like"/>
    <property type="match status" value="1"/>
</dbReference>
<evidence type="ECO:0000256" key="2">
    <source>
        <dbReference type="ARBA" id="ARBA00022801"/>
    </source>
</evidence>
<name>R1AVW3_9FIRM</name>
<dbReference type="InterPro" id="IPR013780">
    <property type="entry name" value="Glyco_hydro_b"/>
</dbReference>
<dbReference type="CDD" id="cd14752">
    <property type="entry name" value="GH31_N"/>
    <property type="match status" value="1"/>
</dbReference>
<dbReference type="Pfam" id="PF17137">
    <property type="entry name" value="DUF5110"/>
    <property type="match status" value="1"/>
</dbReference>
<organism evidence="9 10">
    <name type="scientific">Caldisalinibacter kiritimatiensis</name>
    <dbReference type="NCBI Taxonomy" id="1304284"/>
    <lineage>
        <taxon>Bacteria</taxon>
        <taxon>Bacillati</taxon>
        <taxon>Bacillota</taxon>
        <taxon>Tissierellia</taxon>
        <taxon>Tissierellales</taxon>
        <taxon>Thermohalobacteraceae</taxon>
        <taxon>Caldisalinibacter</taxon>
    </lineage>
</organism>
<evidence type="ECO:0000259" key="8">
    <source>
        <dbReference type="Pfam" id="PF21365"/>
    </source>
</evidence>
<keyword evidence="10" id="KW-1185">Reference proteome</keyword>
<evidence type="ECO:0000313" key="9">
    <source>
        <dbReference type="EMBL" id="EOD00792.1"/>
    </source>
</evidence>
<keyword evidence="2 4" id="KW-0378">Hydrolase</keyword>
<feature type="domain" description="Glycosyl hydrolase family 31 C-terminal" evidence="8">
    <location>
        <begin position="555"/>
        <end position="641"/>
    </location>
</feature>
<evidence type="ECO:0000256" key="1">
    <source>
        <dbReference type="ARBA" id="ARBA00007806"/>
    </source>
</evidence>
<keyword evidence="3 4" id="KW-0326">Glycosidase</keyword>
<dbReference type="InterPro" id="IPR011013">
    <property type="entry name" value="Gal_mutarotase_sf_dom"/>
</dbReference>
<evidence type="ECO:0000256" key="3">
    <source>
        <dbReference type="ARBA" id="ARBA00023295"/>
    </source>
</evidence>
<dbReference type="InterPro" id="IPR025887">
    <property type="entry name" value="Glyco_hydro_31_N_dom"/>
</dbReference>
<dbReference type="PANTHER" id="PTHR22762:SF166">
    <property type="entry name" value="ALPHA-GLUCOSIDASE"/>
    <property type="match status" value="1"/>
</dbReference>
<proteinExistence type="inferred from homology"/>
<dbReference type="EC" id="3.2.1.20" evidence="9"/>
<evidence type="ECO:0000256" key="4">
    <source>
        <dbReference type="RuleBase" id="RU361185"/>
    </source>
</evidence>
<feature type="domain" description="DUF5110" evidence="7">
    <location>
        <begin position="656"/>
        <end position="720"/>
    </location>
</feature>
<dbReference type="PATRIC" id="fig|1304284.3.peg.1139"/>
<feature type="domain" description="Glycoside hydrolase family 31 TIM barrel" evidence="5">
    <location>
        <begin position="220"/>
        <end position="547"/>
    </location>
</feature>